<evidence type="ECO:0000313" key="4">
    <source>
        <dbReference type="Proteomes" id="UP000781958"/>
    </source>
</evidence>
<dbReference type="Pfam" id="PF00027">
    <property type="entry name" value="cNMP_binding"/>
    <property type="match status" value="1"/>
</dbReference>
<dbReference type="Gene3D" id="2.60.120.10">
    <property type="entry name" value="Jelly Rolls"/>
    <property type="match status" value="1"/>
</dbReference>
<dbReference type="PANTHER" id="PTHR33121">
    <property type="entry name" value="CYCLIC DI-GMP PHOSPHODIESTERASE PDEF"/>
    <property type="match status" value="1"/>
</dbReference>
<dbReference type="SMART" id="SM00052">
    <property type="entry name" value="EAL"/>
    <property type="match status" value="1"/>
</dbReference>
<dbReference type="CDD" id="cd01948">
    <property type="entry name" value="EAL"/>
    <property type="match status" value="1"/>
</dbReference>
<dbReference type="InterPro" id="IPR001633">
    <property type="entry name" value="EAL_dom"/>
</dbReference>
<dbReference type="InterPro" id="IPR018490">
    <property type="entry name" value="cNMP-bd_dom_sf"/>
</dbReference>
<dbReference type="InterPro" id="IPR035919">
    <property type="entry name" value="EAL_sf"/>
</dbReference>
<reference evidence="3 4" key="1">
    <citation type="submission" date="2021-03" db="EMBL/GenBank/DDBJ databases">
        <title>Genomic Encyclopedia of Type Strains, Phase III (KMG-III): the genomes of soil and plant-associated and newly described type strains.</title>
        <authorList>
            <person name="Whitman W."/>
        </authorList>
    </citation>
    <scope>NUCLEOTIDE SEQUENCE [LARGE SCALE GENOMIC DNA]</scope>
    <source>
        <strain evidence="3 4">IMMIB AFH-6</strain>
    </source>
</reference>
<keyword evidence="4" id="KW-1185">Reference proteome</keyword>
<dbReference type="InterPro" id="IPR018488">
    <property type="entry name" value="cNMP-bd_CS"/>
</dbReference>
<dbReference type="InterPro" id="IPR050706">
    <property type="entry name" value="Cyclic-di-GMP_PDE-like"/>
</dbReference>
<dbReference type="InterPro" id="IPR014710">
    <property type="entry name" value="RmlC-like_jellyroll"/>
</dbReference>
<dbReference type="EMBL" id="JAGINP010000031">
    <property type="protein sequence ID" value="MBP2296449.1"/>
    <property type="molecule type" value="Genomic_DNA"/>
</dbReference>
<dbReference type="SUPFAM" id="SSF51206">
    <property type="entry name" value="cAMP-binding domain-like"/>
    <property type="match status" value="1"/>
</dbReference>
<evidence type="ECO:0000313" key="3">
    <source>
        <dbReference type="EMBL" id="MBP2296449.1"/>
    </source>
</evidence>
<dbReference type="Proteomes" id="UP000781958">
    <property type="component" value="Unassembled WGS sequence"/>
</dbReference>
<sequence length="406" mass="43657">MIDLDRTGAMDVLQLEAGARIFSEGEPGDHAYLIGSGSVEIVTGRDGPPVVLARLGAGELIGEMAVIDDHPRSATARALEPVELLVITRDVLRGYLERADPLLSRLLHVLIARMRHAQRALVQRTDDVPSASLEDSAEGGEGDVFSLLIDDLKIRQALAEGALEPFFQPIVELGSGRLAGFETLVRWRHPERGLVMPADFIPTAERSGLIRAIDLHVFERAARAVLAAQGAGNGEDTPFLSINLSGSHFASLDVIDQLAAIIEDTGFPPQRLKVEITEGVLVAHPERALAVIEAIHGLGAQVSLDDFGTGYSSLSYLHRFPIDVLKIDRSFVVGMAEHPRTAAITKAMLQLAGALGLQVVAEGIETDGVVPRLRDLGCHYGQGWLFGRPMPADAMQRLVASRRAVG</sequence>
<gene>
    <name evidence="3" type="ORF">J2851_006267</name>
</gene>
<dbReference type="PRINTS" id="PR00103">
    <property type="entry name" value="CAMPKINASE"/>
</dbReference>
<dbReference type="PANTHER" id="PTHR33121:SF70">
    <property type="entry name" value="SIGNALING PROTEIN YKOW"/>
    <property type="match status" value="1"/>
</dbReference>
<feature type="domain" description="EAL" evidence="2">
    <location>
        <begin position="147"/>
        <end position="403"/>
    </location>
</feature>
<dbReference type="PROSITE" id="PS50042">
    <property type="entry name" value="CNMP_BINDING_3"/>
    <property type="match status" value="1"/>
</dbReference>
<dbReference type="PROSITE" id="PS00889">
    <property type="entry name" value="CNMP_BINDING_2"/>
    <property type="match status" value="1"/>
</dbReference>
<organism evidence="3 4">
    <name type="scientific">Azospirillum rugosum</name>
    <dbReference type="NCBI Taxonomy" id="416170"/>
    <lineage>
        <taxon>Bacteria</taxon>
        <taxon>Pseudomonadati</taxon>
        <taxon>Pseudomonadota</taxon>
        <taxon>Alphaproteobacteria</taxon>
        <taxon>Rhodospirillales</taxon>
        <taxon>Azospirillaceae</taxon>
        <taxon>Azospirillum</taxon>
    </lineage>
</organism>
<comment type="caution">
    <text evidence="3">The sequence shown here is derived from an EMBL/GenBank/DDBJ whole genome shotgun (WGS) entry which is preliminary data.</text>
</comment>
<dbReference type="SMART" id="SM00100">
    <property type="entry name" value="cNMP"/>
    <property type="match status" value="1"/>
</dbReference>
<feature type="domain" description="Cyclic nucleotide-binding" evidence="1">
    <location>
        <begin position="9"/>
        <end position="113"/>
    </location>
</feature>
<accession>A0ABS4SW45</accession>
<name>A0ABS4SW45_9PROT</name>
<dbReference type="CDD" id="cd00038">
    <property type="entry name" value="CAP_ED"/>
    <property type="match status" value="1"/>
</dbReference>
<dbReference type="PROSITE" id="PS50883">
    <property type="entry name" value="EAL"/>
    <property type="match status" value="1"/>
</dbReference>
<evidence type="ECO:0000259" key="1">
    <source>
        <dbReference type="PROSITE" id="PS50042"/>
    </source>
</evidence>
<dbReference type="Pfam" id="PF00563">
    <property type="entry name" value="EAL"/>
    <property type="match status" value="1"/>
</dbReference>
<proteinExistence type="predicted"/>
<dbReference type="RefSeq" id="WP_209771622.1">
    <property type="nucleotide sequence ID" value="NZ_JAGINP010000031.1"/>
</dbReference>
<dbReference type="SUPFAM" id="SSF141868">
    <property type="entry name" value="EAL domain-like"/>
    <property type="match status" value="1"/>
</dbReference>
<dbReference type="InterPro" id="IPR000595">
    <property type="entry name" value="cNMP-bd_dom"/>
</dbReference>
<protein>
    <submittedName>
        <fullName evidence="3">EAL domain-containing protein (Putative c-di-GMP-specific phosphodiesterase class I)/CRP-like cAMP-binding protein</fullName>
    </submittedName>
</protein>
<dbReference type="Gene3D" id="3.20.20.450">
    <property type="entry name" value="EAL domain"/>
    <property type="match status" value="1"/>
</dbReference>
<evidence type="ECO:0000259" key="2">
    <source>
        <dbReference type="PROSITE" id="PS50883"/>
    </source>
</evidence>